<name>A0A0A9BLJ5_ARUDO</name>
<accession>A0A0A9BLJ5</accession>
<dbReference type="AlphaFoldDB" id="A0A0A9BLJ5"/>
<dbReference type="EMBL" id="GBRH01233639">
    <property type="protein sequence ID" value="JAD64256.1"/>
    <property type="molecule type" value="Transcribed_RNA"/>
</dbReference>
<proteinExistence type="predicted"/>
<protein>
    <submittedName>
        <fullName evidence="1">Uncharacterized protein</fullName>
    </submittedName>
</protein>
<reference evidence="1" key="1">
    <citation type="submission" date="2014-09" db="EMBL/GenBank/DDBJ databases">
        <authorList>
            <person name="Magalhaes I.L.F."/>
            <person name="Oliveira U."/>
            <person name="Santos F.R."/>
            <person name="Vidigal T.H.D.A."/>
            <person name="Brescovit A.D."/>
            <person name="Santos A.J."/>
        </authorList>
    </citation>
    <scope>NUCLEOTIDE SEQUENCE</scope>
    <source>
        <tissue evidence="1">Shoot tissue taken approximately 20 cm above the soil surface</tissue>
    </source>
</reference>
<reference evidence="1" key="2">
    <citation type="journal article" date="2015" name="Data Brief">
        <title>Shoot transcriptome of the giant reed, Arundo donax.</title>
        <authorList>
            <person name="Barrero R.A."/>
            <person name="Guerrero F.D."/>
            <person name="Moolhuijzen P."/>
            <person name="Goolsby J.A."/>
            <person name="Tidwell J."/>
            <person name="Bellgard S.E."/>
            <person name="Bellgard M.I."/>
        </authorList>
    </citation>
    <scope>NUCLEOTIDE SEQUENCE</scope>
    <source>
        <tissue evidence="1">Shoot tissue taken approximately 20 cm above the soil surface</tissue>
    </source>
</reference>
<sequence length="38" mass="4465">MTLQTYLIGAPRWNSNQVSCTIVRRYRQKSSKNFNICS</sequence>
<evidence type="ECO:0000313" key="1">
    <source>
        <dbReference type="EMBL" id="JAD64256.1"/>
    </source>
</evidence>
<organism evidence="1">
    <name type="scientific">Arundo donax</name>
    <name type="common">Giant reed</name>
    <name type="synonym">Donax arundinaceus</name>
    <dbReference type="NCBI Taxonomy" id="35708"/>
    <lineage>
        <taxon>Eukaryota</taxon>
        <taxon>Viridiplantae</taxon>
        <taxon>Streptophyta</taxon>
        <taxon>Embryophyta</taxon>
        <taxon>Tracheophyta</taxon>
        <taxon>Spermatophyta</taxon>
        <taxon>Magnoliopsida</taxon>
        <taxon>Liliopsida</taxon>
        <taxon>Poales</taxon>
        <taxon>Poaceae</taxon>
        <taxon>PACMAD clade</taxon>
        <taxon>Arundinoideae</taxon>
        <taxon>Arundineae</taxon>
        <taxon>Arundo</taxon>
    </lineage>
</organism>